<dbReference type="SMART" id="SM00194">
    <property type="entry name" value="PTPc"/>
    <property type="match status" value="1"/>
</dbReference>
<dbReference type="PROSITE" id="PS50056">
    <property type="entry name" value="TYR_PHOSPHATASE_2"/>
    <property type="match status" value="1"/>
</dbReference>
<keyword evidence="3" id="KW-0732">Signal</keyword>
<dbReference type="PROSITE" id="PS50055">
    <property type="entry name" value="TYR_PHOSPHATASE_PTP"/>
    <property type="match status" value="1"/>
</dbReference>
<proteinExistence type="inferred from homology"/>
<evidence type="ECO:0008006" key="8">
    <source>
        <dbReference type="Google" id="ProtNLM"/>
    </source>
</evidence>
<dbReference type="InterPro" id="IPR003595">
    <property type="entry name" value="Tyr_Pase_cat"/>
</dbReference>
<dbReference type="InterPro" id="IPR029021">
    <property type="entry name" value="Prot-tyrosine_phosphatase-like"/>
</dbReference>
<organism evidence="6 7">
    <name type="scientific">Puccinia striiformis f. sp. tritici PST-78</name>
    <dbReference type="NCBI Taxonomy" id="1165861"/>
    <lineage>
        <taxon>Eukaryota</taxon>
        <taxon>Fungi</taxon>
        <taxon>Dikarya</taxon>
        <taxon>Basidiomycota</taxon>
        <taxon>Pucciniomycotina</taxon>
        <taxon>Pucciniomycetes</taxon>
        <taxon>Pucciniales</taxon>
        <taxon>Pucciniaceae</taxon>
        <taxon>Puccinia</taxon>
    </lineage>
</organism>
<dbReference type="Pfam" id="PF00102">
    <property type="entry name" value="Y_phosphatase"/>
    <property type="match status" value="2"/>
</dbReference>
<dbReference type="PROSITE" id="PS00383">
    <property type="entry name" value="TYR_PHOSPHATASE_1"/>
    <property type="match status" value="1"/>
</dbReference>
<evidence type="ECO:0000259" key="5">
    <source>
        <dbReference type="PROSITE" id="PS50056"/>
    </source>
</evidence>
<dbReference type="InterPro" id="IPR000387">
    <property type="entry name" value="Tyr_Pase_dom"/>
</dbReference>
<reference evidence="7" key="1">
    <citation type="submission" date="2014-03" db="EMBL/GenBank/DDBJ databases">
        <title>The Genome Sequence of Puccinia striiformis f. sp. tritici PST-78.</title>
        <authorList>
            <consortium name="The Broad Institute Genome Sequencing Platform"/>
            <person name="Cuomo C."/>
            <person name="Hulbert S."/>
            <person name="Chen X."/>
            <person name="Walker B."/>
            <person name="Young S.K."/>
            <person name="Zeng Q."/>
            <person name="Gargeya S."/>
            <person name="Fitzgerald M."/>
            <person name="Haas B."/>
            <person name="Abouelleil A."/>
            <person name="Alvarado L."/>
            <person name="Arachchi H.M."/>
            <person name="Berlin A.M."/>
            <person name="Chapman S.B."/>
            <person name="Goldberg J."/>
            <person name="Griggs A."/>
            <person name="Gujja S."/>
            <person name="Hansen M."/>
            <person name="Howarth C."/>
            <person name="Imamovic A."/>
            <person name="Larimer J."/>
            <person name="McCowan C."/>
            <person name="Montmayeur A."/>
            <person name="Murphy C."/>
            <person name="Neiman D."/>
            <person name="Pearson M."/>
            <person name="Priest M."/>
            <person name="Roberts A."/>
            <person name="Saif S."/>
            <person name="Shea T."/>
            <person name="Sisk P."/>
            <person name="Sykes S."/>
            <person name="Wortman J."/>
            <person name="Nusbaum C."/>
            <person name="Birren B."/>
        </authorList>
    </citation>
    <scope>NUCLEOTIDE SEQUENCE [LARGE SCALE GENOMIC DNA]</scope>
    <source>
        <strain evidence="7">race PST-78</strain>
    </source>
</reference>
<comment type="caution">
    <text evidence="6">The sequence shown here is derived from an EMBL/GenBank/DDBJ whole genome shotgun (WGS) entry which is preliminary data.</text>
</comment>
<dbReference type="OrthoDB" id="10253954at2759"/>
<name>A0A0L0VD00_9BASI</name>
<feature type="domain" description="Tyrosine-protein phosphatase" evidence="4">
    <location>
        <begin position="101"/>
        <end position="479"/>
    </location>
</feature>
<feature type="compositionally biased region" description="Polar residues" evidence="2">
    <location>
        <begin position="262"/>
        <end position="280"/>
    </location>
</feature>
<dbReference type="SMART" id="SM00404">
    <property type="entry name" value="PTPc_motif"/>
    <property type="match status" value="1"/>
</dbReference>
<dbReference type="CDD" id="cd00047">
    <property type="entry name" value="PTPc"/>
    <property type="match status" value="1"/>
</dbReference>
<dbReference type="PANTHER" id="PTHR19134">
    <property type="entry name" value="RECEPTOR-TYPE TYROSINE-PROTEIN PHOSPHATASE"/>
    <property type="match status" value="1"/>
</dbReference>
<dbReference type="InterPro" id="IPR000242">
    <property type="entry name" value="PTP_cat"/>
</dbReference>
<comment type="similarity">
    <text evidence="1">Belongs to the protein-tyrosine phosphatase family. Non-receptor class subfamily.</text>
</comment>
<dbReference type="Proteomes" id="UP000054564">
    <property type="component" value="Unassembled WGS sequence"/>
</dbReference>
<dbReference type="InterPro" id="IPR050348">
    <property type="entry name" value="Protein-Tyr_Phosphatase"/>
</dbReference>
<feature type="signal peptide" evidence="3">
    <location>
        <begin position="1"/>
        <end position="22"/>
    </location>
</feature>
<dbReference type="PRINTS" id="PR00700">
    <property type="entry name" value="PRTYPHPHTASE"/>
</dbReference>
<dbReference type="Gene3D" id="3.90.190.10">
    <property type="entry name" value="Protein tyrosine phosphatase superfamily"/>
    <property type="match status" value="1"/>
</dbReference>
<evidence type="ECO:0000259" key="4">
    <source>
        <dbReference type="PROSITE" id="PS50055"/>
    </source>
</evidence>
<evidence type="ECO:0000256" key="1">
    <source>
        <dbReference type="ARBA" id="ARBA00009649"/>
    </source>
</evidence>
<evidence type="ECO:0000256" key="3">
    <source>
        <dbReference type="SAM" id="SignalP"/>
    </source>
</evidence>
<gene>
    <name evidence="6" type="ORF">PSTG_09843</name>
</gene>
<accession>A0A0L0VD00</accession>
<feature type="domain" description="Tyrosine specific protein phosphatases" evidence="5">
    <location>
        <begin position="356"/>
        <end position="470"/>
    </location>
</feature>
<protein>
    <recommendedName>
        <fullName evidence="8">Tyrosine specific protein phosphatases domain-containing protein</fullName>
    </recommendedName>
</protein>
<dbReference type="SUPFAM" id="SSF52799">
    <property type="entry name" value="(Phosphotyrosine protein) phosphatases II"/>
    <property type="match status" value="1"/>
</dbReference>
<evidence type="ECO:0000256" key="2">
    <source>
        <dbReference type="SAM" id="MobiDB-lite"/>
    </source>
</evidence>
<feature type="chain" id="PRO_5005549790" description="Tyrosine specific protein phosphatases domain-containing protein" evidence="3">
    <location>
        <begin position="23"/>
        <end position="484"/>
    </location>
</feature>
<dbReference type="STRING" id="1165861.A0A0L0VD00"/>
<keyword evidence="7" id="KW-1185">Reference proteome</keyword>
<dbReference type="GO" id="GO:0004725">
    <property type="term" value="F:protein tyrosine phosphatase activity"/>
    <property type="evidence" value="ECO:0007669"/>
    <property type="project" value="InterPro"/>
</dbReference>
<dbReference type="InterPro" id="IPR016130">
    <property type="entry name" value="Tyr_Pase_AS"/>
</dbReference>
<evidence type="ECO:0000313" key="6">
    <source>
        <dbReference type="EMBL" id="KNE96859.1"/>
    </source>
</evidence>
<dbReference type="AlphaFoldDB" id="A0A0L0VD00"/>
<evidence type="ECO:0000313" key="7">
    <source>
        <dbReference type="Proteomes" id="UP000054564"/>
    </source>
</evidence>
<sequence>MGIPSKALKLLVFLAVMCCLQAMKLPGGFDPAPLTGFRSRVPQAQPYREGELALNKEDQTIQRQRIASTSQLENASGHVGANSFNGPVKFHEGGQLSGDKISDTYQEIQQRQRVRNSQARSIGQSYATTVARMPDNLVKNRVTLVNPIQNDDLNVPMVGDDYINASWISEPAIGLPPDLIAQIPGHQLPQAKAWIAAQGPLEETRYDFLSIFLHPDPSQRPQTMIQLTPWKELGRPKCAPYIPDKVGDTKFFESNERFHVGGSSSSAPEMESFPTSSEPTQDLFHRRLEVTLEKSQPGPAHQSPGVSSPTSFYQKNTLVLRLFSGKEGDKSPLAESRVSHYQYLDWPDHGTPTSVEPVLELIESAKADSMIVDPHSQALVRTPILVTVHCSAGIGRTGTLIAIASCHNLLHSPPLLNRFLETSMQHLLPNQLDGKLPALSAELHTDLVASTVDFLREQRVSMVQTEDQFRFVHKAVATLQSRIQ</sequence>
<dbReference type="EMBL" id="AJIL01000076">
    <property type="protein sequence ID" value="KNE96859.1"/>
    <property type="molecule type" value="Genomic_DNA"/>
</dbReference>
<feature type="region of interest" description="Disordered" evidence="2">
    <location>
        <begin position="258"/>
        <end position="280"/>
    </location>
</feature>
<dbReference type="PANTHER" id="PTHR19134:SF449">
    <property type="entry name" value="TYROSINE-PROTEIN PHOSPHATASE 1"/>
    <property type="match status" value="1"/>
</dbReference>